<name>A0ABQ6LWC1_9GAMM</name>
<proteinExistence type="predicted"/>
<keyword evidence="2" id="KW-1185">Reference proteome</keyword>
<organism evidence="1 2">
    <name type="scientific">Biformimicrobium ophioploci</name>
    <dbReference type="NCBI Taxonomy" id="3036711"/>
    <lineage>
        <taxon>Bacteria</taxon>
        <taxon>Pseudomonadati</taxon>
        <taxon>Pseudomonadota</taxon>
        <taxon>Gammaproteobacteria</taxon>
        <taxon>Cellvibrionales</taxon>
        <taxon>Microbulbiferaceae</taxon>
        <taxon>Biformimicrobium</taxon>
    </lineage>
</organism>
<dbReference type="Proteomes" id="UP001224392">
    <property type="component" value="Unassembled WGS sequence"/>
</dbReference>
<comment type="caution">
    <text evidence="1">The sequence shown here is derived from an EMBL/GenBank/DDBJ whole genome shotgun (WGS) entry which is preliminary data.</text>
</comment>
<gene>
    <name evidence="1" type="ORF">MNKW57_06430</name>
</gene>
<dbReference type="EMBL" id="BSYJ01000001">
    <property type="protein sequence ID" value="GMG86322.1"/>
    <property type="molecule type" value="Genomic_DNA"/>
</dbReference>
<reference evidence="1 2" key="1">
    <citation type="submission" date="2023-04" db="EMBL/GenBank/DDBJ databases">
        <title>Marinobulbifer ophiurae gen. nov., sp. Nov., isolate from tissue of brittle star Ophioplocus japonicus.</title>
        <authorList>
            <person name="Kawano K."/>
            <person name="Sawayama S."/>
            <person name="Nakagawa S."/>
        </authorList>
    </citation>
    <scope>NUCLEOTIDE SEQUENCE [LARGE SCALE GENOMIC DNA]</scope>
    <source>
        <strain evidence="1 2">NKW57</strain>
    </source>
</reference>
<evidence type="ECO:0000313" key="2">
    <source>
        <dbReference type="Proteomes" id="UP001224392"/>
    </source>
</evidence>
<accession>A0ABQ6LWC1</accession>
<sequence>MPAVAGSPLAGGRYSYLCEGELVPVKEHWQLWRQGQAFVIQSERWIEPLQASIAVQAVFRGQQLRVCLTRWLEGPGGQASASSLYRDTEGGLYRWRSRGQPASSVRSRHAHYFPLLRIFAGYLLTRLAQDGKKESEVLVPWIEQPQERTRLFSPDFSRRRVSLGESGPWRGEGAQHADSVLYHGGQYQDGSRYWLNCGLLLGYDWSQAGRQWQVRLEDYRGHWPGAELWQQRFGVTGRKLDAEQAP</sequence>
<evidence type="ECO:0000313" key="1">
    <source>
        <dbReference type="EMBL" id="GMG86322.1"/>
    </source>
</evidence>
<protein>
    <submittedName>
        <fullName evidence="1">Uncharacterized protein</fullName>
    </submittedName>
</protein>